<dbReference type="SMART" id="SM00108">
    <property type="entry name" value="B_lectin"/>
    <property type="match status" value="1"/>
</dbReference>
<keyword evidence="2" id="KW-1015">Disulfide bond</keyword>
<dbReference type="Proteomes" id="UP000327013">
    <property type="component" value="Unassembled WGS sequence"/>
</dbReference>
<dbReference type="AlphaFoldDB" id="A0A5N6L6R4"/>
<evidence type="ECO:0000313" key="7">
    <source>
        <dbReference type="Proteomes" id="UP000327013"/>
    </source>
</evidence>
<dbReference type="PANTHER" id="PTHR32444:SF235">
    <property type="entry name" value="OS01G0783900 PROTEIN"/>
    <property type="match status" value="1"/>
</dbReference>
<dbReference type="CDD" id="cd00028">
    <property type="entry name" value="B_lectin"/>
    <property type="match status" value="1"/>
</dbReference>
<dbReference type="SUPFAM" id="SSF51110">
    <property type="entry name" value="alpha-D-mannose-specific plant lectins"/>
    <property type="match status" value="1"/>
</dbReference>
<evidence type="ECO:0000256" key="2">
    <source>
        <dbReference type="ARBA" id="ARBA00023157"/>
    </source>
</evidence>
<keyword evidence="7" id="KW-1185">Reference proteome</keyword>
<evidence type="ECO:0000313" key="6">
    <source>
        <dbReference type="EMBL" id="KAC0646981.1"/>
    </source>
</evidence>
<gene>
    <name evidence="6" type="ORF">FH972_027110</name>
</gene>
<proteinExistence type="predicted"/>
<accession>A0A5N6L6R4</accession>
<evidence type="ECO:0000256" key="3">
    <source>
        <dbReference type="ARBA" id="ARBA00023180"/>
    </source>
</evidence>
<name>A0A5N6L6R4_9ROSI</name>
<comment type="caution">
    <text evidence="6">The sequence shown here is derived from an EMBL/GenBank/DDBJ whole genome shotgun (WGS) entry which is preliminary data.</text>
</comment>
<feature type="domain" description="Bulb-type lectin" evidence="5">
    <location>
        <begin position="33"/>
        <end position="158"/>
    </location>
</feature>
<dbReference type="Pfam" id="PF01453">
    <property type="entry name" value="B_lectin"/>
    <property type="match status" value="1"/>
</dbReference>
<evidence type="ECO:0000259" key="5">
    <source>
        <dbReference type="PROSITE" id="PS50927"/>
    </source>
</evidence>
<dbReference type="OrthoDB" id="1741851at2759"/>
<keyword evidence="3" id="KW-0325">Glycoprotein</keyword>
<sequence length="295" mass="33685">MHALFEMDCYASWLLSSILFLLCSCGVDYCYARDTLKLGEWITDNGTTLVSCGGRFELGFFTPIRSSSHERYVGIWYKQDRHTVVWVANQEYAILNGSTGTFGIGDDGNLKVSDTTGGGDYWSKHLYSSSTNRTVKLMDSGNLVFSANDDQYEGFRNPSDTFLPGMKMDYFLSLTSWKRDGDPRWGQFKFRKYPEEGSYIISKDPGVNYWRSSSNEMPDYILRECRNNTGICQAYSRWYRTCRIWISDLRDLQEEYSGGINLSVRVAKLDTDFISLQNQLQGIASLVAQTSSPIR</sequence>
<dbReference type="PROSITE" id="PS50927">
    <property type="entry name" value="BULB_LECTIN"/>
    <property type="match status" value="1"/>
</dbReference>
<keyword evidence="1 4" id="KW-0732">Signal</keyword>
<reference evidence="6 7" key="1">
    <citation type="submission" date="2019-06" db="EMBL/GenBank/DDBJ databases">
        <title>A chromosomal-level reference genome of Carpinus fangiana (Coryloideae, Betulaceae).</title>
        <authorList>
            <person name="Yang X."/>
            <person name="Wang Z."/>
            <person name="Zhang L."/>
            <person name="Hao G."/>
            <person name="Liu J."/>
            <person name="Yang Y."/>
        </authorList>
    </citation>
    <scope>NUCLEOTIDE SEQUENCE [LARGE SCALE GENOMIC DNA]</scope>
    <source>
        <strain evidence="6">Cfa_2016G</strain>
        <tissue evidence="6">Leaf</tissue>
    </source>
</reference>
<feature type="chain" id="PRO_5024351640" description="Bulb-type lectin domain-containing protein" evidence="4">
    <location>
        <begin position="33"/>
        <end position="295"/>
    </location>
</feature>
<dbReference type="Gene3D" id="2.90.10.10">
    <property type="entry name" value="Bulb-type lectin domain"/>
    <property type="match status" value="1"/>
</dbReference>
<feature type="signal peptide" evidence="4">
    <location>
        <begin position="1"/>
        <end position="32"/>
    </location>
</feature>
<evidence type="ECO:0000256" key="1">
    <source>
        <dbReference type="ARBA" id="ARBA00022729"/>
    </source>
</evidence>
<dbReference type="InterPro" id="IPR001480">
    <property type="entry name" value="Bulb-type_lectin_dom"/>
</dbReference>
<protein>
    <recommendedName>
        <fullName evidence="5">Bulb-type lectin domain-containing protein</fullName>
    </recommendedName>
</protein>
<organism evidence="6 7">
    <name type="scientific">Carpinus fangiana</name>
    <dbReference type="NCBI Taxonomy" id="176857"/>
    <lineage>
        <taxon>Eukaryota</taxon>
        <taxon>Viridiplantae</taxon>
        <taxon>Streptophyta</taxon>
        <taxon>Embryophyta</taxon>
        <taxon>Tracheophyta</taxon>
        <taxon>Spermatophyta</taxon>
        <taxon>Magnoliopsida</taxon>
        <taxon>eudicotyledons</taxon>
        <taxon>Gunneridae</taxon>
        <taxon>Pentapetalae</taxon>
        <taxon>rosids</taxon>
        <taxon>fabids</taxon>
        <taxon>Fagales</taxon>
        <taxon>Betulaceae</taxon>
        <taxon>Carpinus</taxon>
    </lineage>
</organism>
<evidence type="ECO:0000256" key="4">
    <source>
        <dbReference type="SAM" id="SignalP"/>
    </source>
</evidence>
<dbReference type="EMBL" id="VIBQ01000403">
    <property type="protein sequence ID" value="KAC0646981.1"/>
    <property type="molecule type" value="Genomic_DNA"/>
</dbReference>
<dbReference type="PANTHER" id="PTHR32444">
    <property type="entry name" value="BULB-TYPE LECTIN DOMAIN-CONTAINING PROTEIN"/>
    <property type="match status" value="1"/>
</dbReference>
<dbReference type="InterPro" id="IPR036426">
    <property type="entry name" value="Bulb-type_lectin_dom_sf"/>
</dbReference>